<evidence type="ECO:0000259" key="1">
    <source>
        <dbReference type="Pfam" id="PF24696"/>
    </source>
</evidence>
<dbReference type="InterPro" id="IPR049831">
    <property type="entry name" value="UGSC_seleno"/>
</dbReference>
<keyword evidence="3" id="KW-1185">Reference proteome</keyword>
<organism evidence="2 3">
    <name type="scientific">Thermopolyspora flexuosa</name>
    <dbReference type="NCBI Taxonomy" id="103836"/>
    <lineage>
        <taxon>Bacteria</taxon>
        <taxon>Bacillati</taxon>
        <taxon>Actinomycetota</taxon>
        <taxon>Actinomycetes</taxon>
        <taxon>Streptosporangiales</taxon>
        <taxon>Streptosporangiaceae</taxon>
        <taxon>Thermopolyspora</taxon>
    </lineage>
</organism>
<proteinExistence type="predicted"/>
<dbReference type="NCBIfam" id="NF041046">
    <property type="entry name" value="UGSC_fam"/>
    <property type="match status" value="1"/>
</dbReference>
<evidence type="ECO:0000313" key="3">
    <source>
        <dbReference type="Proteomes" id="UP000319213"/>
    </source>
</evidence>
<reference evidence="2 3" key="1">
    <citation type="submission" date="2019-06" db="EMBL/GenBank/DDBJ databases">
        <title>Sequencing the genomes of 1000 actinobacteria strains.</title>
        <authorList>
            <person name="Klenk H.-P."/>
        </authorList>
    </citation>
    <scope>NUCLEOTIDE SEQUENCE [LARGE SCALE GENOMIC DNA]</scope>
    <source>
        <strain evidence="2 3">DSM 43186</strain>
    </source>
</reference>
<dbReference type="InterPro" id="IPR057767">
    <property type="entry name" value="UGSC-like_dom"/>
</dbReference>
<accession>A0A543J1M9</accession>
<comment type="caution">
    <text evidence="2">The sequence shown here is derived from an EMBL/GenBank/DDBJ whole genome shotgun (WGS) entry which is preliminary data.</text>
</comment>
<dbReference type="RefSeq" id="WP_142260560.1">
    <property type="nucleotide sequence ID" value="NZ_BMPV01000005.1"/>
</dbReference>
<dbReference type="AlphaFoldDB" id="A0A543J1M9"/>
<dbReference type="Proteomes" id="UP000319213">
    <property type="component" value="Unassembled WGS sequence"/>
</dbReference>
<protein>
    <recommendedName>
        <fullName evidence="1">UGSC-like domain-containing protein</fullName>
    </recommendedName>
</protein>
<gene>
    <name evidence="2" type="ORF">FHX40_3468</name>
</gene>
<dbReference type="Pfam" id="PF24696">
    <property type="entry name" value="UGSC"/>
    <property type="match status" value="1"/>
</dbReference>
<evidence type="ECO:0000313" key="2">
    <source>
        <dbReference type="EMBL" id="TQM76722.1"/>
    </source>
</evidence>
<name>A0A543J1M9_9ACTN</name>
<dbReference type="EMBL" id="VFPQ01000001">
    <property type="protein sequence ID" value="TQM76722.1"/>
    <property type="molecule type" value="Genomic_DNA"/>
</dbReference>
<sequence>MFDRILDPTGLTSSGPASVATAARRVPSLKGARVGLLNNTKQNAKELLAEIGKLLESRYGATVTIQRTKPHVAFPVDEPQLKEVAAVSDVVVVGVGDCGSCSASATADGILFEREGIPTAVIVTEAFEVTARAMAEVHGDKDFEFLLTPHPVAVLNQEQVAQRAADLVDVVAKRVCEAVK</sequence>
<dbReference type="OrthoDB" id="2990547at2"/>
<feature type="domain" description="UGSC-like" evidence="1">
    <location>
        <begin position="5"/>
        <end position="175"/>
    </location>
</feature>